<dbReference type="KEGG" id="hpse:HPF_14575"/>
<keyword evidence="1" id="KW-0732">Signal</keyword>
<accession>A0A4V1ABR9</accession>
<dbReference type="EMBL" id="CP037867">
    <property type="protein sequence ID" value="QBM28923.1"/>
    <property type="molecule type" value="Genomic_DNA"/>
</dbReference>
<proteinExistence type="predicted"/>
<reference evidence="2 3" key="1">
    <citation type="submission" date="2019-03" db="EMBL/GenBank/DDBJ databases">
        <authorList>
            <person name="Sebastian G."/>
            <person name="Baumann P."/>
            <person name="Ruckert C."/>
            <person name="Kalinowski J."/>
            <person name="Nebel B."/>
            <person name="Takors R."/>
            <person name="Blombach B."/>
        </authorList>
    </citation>
    <scope>NUCLEOTIDE SEQUENCE [LARGE SCALE GENOMIC DNA]</scope>
    <source>
        <strain evidence="2 3">DSM 1084</strain>
    </source>
</reference>
<name>A0A4V1ABR9_HYDPS</name>
<evidence type="ECO:0000256" key="1">
    <source>
        <dbReference type="SAM" id="SignalP"/>
    </source>
</evidence>
<gene>
    <name evidence="2" type="ORF">HPF_14575</name>
</gene>
<protein>
    <submittedName>
        <fullName evidence="2">Uncharacterized protein</fullName>
    </submittedName>
</protein>
<dbReference type="Proteomes" id="UP000293912">
    <property type="component" value="Chromosome"/>
</dbReference>
<dbReference type="RefSeq" id="WP_079365696.1">
    <property type="nucleotide sequence ID" value="NZ_CP037867.1"/>
</dbReference>
<evidence type="ECO:0000313" key="2">
    <source>
        <dbReference type="EMBL" id="QBM28923.1"/>
    </source>
</evidence>
<organism evidence="2 3">
    <name type="scientific">Hydrogenophaga pseudoflava</name>
    <name type="common">Pseudomonas carboxydoflava</name>
    <dbReference type="NCBI Taxonomy" id="47421"/>
    <lineage>
        <taxon>Bacteria</taxon>
        <taxon>Pseudomonadati</taxon>
        <taxon>Pseudomonadota</taxon>
        <taxon>Betaproteobacteria</taxon>
        <taxon>Burkholderiales</taxon>
        <taxon>Comamonadaceae</taxon>
        <taxon>Hydrogenophaga</taxon>
    </lineage>
</organism>
<sequence length="186" mass="19778" precursor="true">MNTSITRALRGLGMLGVALMLATAAHAVNLPKPPSPPKPGDLPEIPDTQILDKLPEGTEMPEPGQSGVVVSCLQKGNMDISRPSLPLLSCWESATNGSDDVEALNKACTVQMTPMKIDSTLVPKCPPKALGTCIGAKSGGAANSEKSTSNHYHYTPQTLFEWRKSKKNCEASGGKWYGLGNKSRLF</sequence>
<feature type="signal peptide" evidence="1">
    <location>
        <begin position="1"/>
        <end position="27"/>
    </location>
</feature>
<evidence type="ECO:0000313" key="3">
    <source>
        <dbReference type="Proteomes" id="UP000293912"/>
    </source>
</evidence>
<feature type="chain" id="PRO_5020428070" evidence="1">
    <location>
        <begin position="28"/>
        <end position="186"/>
    </location>
</feature>
<dbReference type="AlphaFoldDB" id="A0A4V1ABR9"/>
<keyword evidence="3" id="KW-1185">Reference proteome</keyword>